<evidence type="ECO:0000313" key="2">
    <source>
        <dbReference type="EMBL" id="AGB50637.1"/>
    </source>
</evidence>
<name>L0KYU8_METHD</name>
<feature type="transmembrane region" description="Helical" evidence="1">
    <location>
        <begin position="88"/>
        <end position="104"/>
    </location>
</feature>
<dbReference type="Proteomes" id="UP000010866">
    <property type="component" value="Plasmid pMETHO01"/>
</dbReference>
<sequence length="478" mass="53469">MFAPMILTAIVAIFCIIVSWNDIKTRDYNTLPGIAVLIFIAAMSTISNSGQNLPITLIIGESLFISAVFTAITIYISGMSFDRTTISYTMGIFAPVIYIFFILLKTTNPVIPLILFAFPLMAWTIPKQMIRILVASNPVVKIIWSAVYIAIIIASSAFLIKYLGDSTLTRALILLNFTTPVGMQFRQLSIGNGDVMLIWMITGTCLYLEMDPTAGFGAIFYAVLLMFIFTPFRIYYNLKKHDNEIIKPFIKNTVSLYFSVMIGIIISYGLIQKIIINHLIQNTEITTKIGLITIIGILMFITTVLLRNSWFKPFSRTIPVSIKLATVSLIGYLILPLNWFIGLTAIYTARCILTRKSDIAKTKNIKNESIEIIVLSFVIGSFILLIEDTIFAVYNNSLGILAMPAMLIMFSIMIEYSLSFTKIVEHTGKADMDNISKRIENIKTLRNEPFAVELTLAFILVCVIGSPGYFIGHTILGF</sequence>
<keyword evidence="2" id="KW-0614">Plasmid</keyword>
<keyword evidence="1" id="KW-0472">Membrane</keyword>
<feature type="transmembrane region" description="Helical" evidence="1">
    <location>
        <begin position="6"/>
        <end position="23"/>
    </location>
</feature>
<keyword evidence="1" id="KW-1133">Transmembrane helix</keyword>
<keyword evidence="3" id="KW-1185">Reference proteome</keyword>
<feature type="transmembrane region" description="Helical" evidence="1">
    <location>
        <begin position="400"/>
        <end position="418"/>
    </location>
</feature>
<gene>
    <name evidence="2" type="ordered locus">Metho_2497</name>
</gene>
<feature type="transmembrane region" description="Helical" evidence="1">
    <location>
        <begin position="142"/>
        <end position="164"/>
    </location>
</feature>
<feature type="transmembrane region" description="Helical" evidence="1">
    <location>
        <begin position="256"/>
        <end position="276"/>
    </location>
</feature>
<feature type="transmembrane region" description="Helical" evidence="1">
    <location>
        <begin position="110"/>
        <end position="130"/>
    </location>
</feature>
<feature type="transmembrane region" description="Helical" evidence="1">
    <location>
        <begin position="450"/>
        <end position="471"/>
    </location>
</feature>
<evidence type="ECO:0000256" key="1">
    <source>
        <dbReference type="SAM" id="Phobius"/>
    </source>
</evidence>
<keyword evidence="1" id="KW-0812">Transmembrane</keyword>
<feature type="transmembrane region" description="Helical" evidence="1">
    <location>
        <begin position="30"/>
        <end position="47"/>
    </location>
</feature>
<feature type="transmembrane region" description="Helical" evidence="1">
    <location>
        <begin position="288"/>
        <end position="306"/>
    </location>
</feature>
<feature type="transmembrane region" description="Helical" evidence="1">
    <location>
        <begin position="370"/>
        <end position="394"/>
    </location>
</feature>
<accession>L0KYU8</accession>
<dbReference type="RefSeq" id="WP_015313769.1">
    <property type="nucleotide sequence ID" value="NC_019972.1"/>
</dbReference>
<geneLocation type="plasmid" evidence="2 3">
    <name>pMETHO01</name>
</geneLocation>
<feature type="transmembrane region" description="Helical" evidence="1">
    <location>
        <begin position="53"/>
        <end position="76"/>
    </location>
</feature>
<dbReference type="GeneID" id="14401459"/>
<proteinExistence type="predicted"/>
<protein>
    <submittedName>
        <fullName evidence="2">Uncharacterized protein</fullName>
    </submittedName>
</protein>
<evidence type="ECO:0000313" key="3">
    <source>
        <dbReference type="Proteomes" id="UP000010866"/>
    </source>
</evidence>
<dbReference type="KEGG" id="mhz:Metho_2497"/>
<reference evidence="3" key="1">
    <citation type="submission" date="2012-02" db="EMBL/GenBank/DDBJ databases">
        <title>Complete sequence of plasmid of Methanomethylovorans hollandica DSM 15978.</title>
        <authorList>
            <person name="Lucas S."/>
            <person name="Copeland A."/>
            <person name="Lapidus A."/>
            <person name="Glavina del Rio T."/>
            <person name="Dalin E."/>
            <person name="Tice H."/>
            <person name="Bruce D."/>
            <person name="Goodwin L."/>
            <person name="Pitluck S."/>
            <person name="Peters L."/>
            <person name="Mikhailova N."/>
            <person name="Held B."/>
            <person name="Kyrpides N."/>
            <person name="Mavromatis K."/>
            <person name="Ivanova N."/>
            <person name="Brettin T."/>
            <person name="Detter J.C."/>
            <person name="Han C."/>
            <person name="Larimer F."/>
            <person name="Land M."/>
            <person name="Hauser L."/>
            <person name="Markowitz V."/>
            <person name="Cheng J.-F."/>
            <person name="Hugenholtz P."/>
            <person name="Woyke T."/>
            <person name="Wu D."/>
            <person name="Spring S."/>
            <person name="Schroeder M."/>
            <person name="Brambilla E."/>
            <person name="Klenk H.-P."/>
            <person name="Eisen J.A."/>
        </authorList>
    </citation>
    <scope>NUCLEOTIDE SEQUENCE [LARGE SCALE GENOMIC DNA]</scope>
    <source>
        <strain evidence="3">DSM 15978 / NBRC 107637 / DMS1</strain>
        <plasmid evidence="3">Plasmid pMETHO01</plasmid>
    </source>
</reference>
<feature type="transmembrane region" description="Helical" evidence="1">
    <location>
        <begin position="326"/>
        <end position="349"/>
    </location>
</feature>
<feature type="transmembrane region" description="Helical" evidence="1">
    <location>
        <begin position="215"/>
        <end position="236"/>
    </location>
</feature>
<feature type="transmembrane region" description="Helical" evidence="1">
    <location>
        <begin position="184"/>
        <end position="208"/>
    </location>
</feature>
<organism evidence="2 3">
    <name type="scientific">Methanomethylovorans hollandica (strain DSM 15978 / NBRC 107637 / DMS1)</name>
    <dbReference type="NCBI Taxonomy" id="867904"/>
    <lineage>
        <taxon>Archaea</taxon>
        <taxon>Methanobacteriati</taxon>
        <taxon>Methanobacteriota</taxon>
        <taxon>Stenosarchaea group</taxon>
        <taxon>Methanomicrobia</taxon>
        <taxon>Methanosarcinales</taxon>
        <taxon>Methanosarcinaceae</taxon>
        <taxon>Methanomethylovorans</taxon>
    </lineage>
</organism>
<dbReference type="EMBL" id="CP003363">
    <property type="protein sequence ID" value="AGB50637.1"/>
    <property type="molecule type" value="Genomic_DNA"/>
</dbReference>
<dbReference type="HOGENOM" id="CLU_570631_0_0_2"/>
<dbReference type="AlphaFoldDB" id="L0KYU8"/>